<evidence type="ECO:0000313" key="2">
    <source>
        <dbReference type="Proteomes" id="UP000826195"/>
    </source>
</evidence>
<name>A0AAV7INE8_COTGL</name>
<sequence>MPTSTGLAEAQDQNYAEKDKDKCLQHIFMCTSLCIQQARIEGGTSASQFCIPGSTGLEKRYNLDSGKLVYEPL</sequence>
<comment type="caution">
    <text evidence="1">The sequence shown here is derived from an EMBL/GenBank/DDBJ whole genome shotgun (WGS) entry which is preliminary data.</text>
</comment>
<keyword evidence="2" id="KW-1185">Reference proteome</keyword>
<protein>
    <submittedName>
        <fullName evidence="1">Uncharacterized protein</fullName>
    </submittedName>
</protein>
<gene>
    <name evidence="1" type="ORF">KQX54_007638</name>
</gene>
<accession>A0AAV7INE8</accession>
<evidence type="ECO:0000313" key="1">
    <source>
        <dbReference type="EMBL" id="KAH0554106.1"/>
    </source>
</evidence>
<dbReference type="Proteomes" id="UP000826195">
    <property type="component" value="Unassembled WGS sequence"/>
</dbReference>
<proteinExistence type="predicted"/>
<reference evidence="1 2" key="1">
    <citation type="journal article" date="2021" name="J. Hered.">
        <title>A chromosome-level genome assembly of the parasitoid wasp, Cotesia glomerata (Hymenoptera: Braconidae).</title>
        <authorList>
            <person name="Pinto B.J."/>
            <person name="Weis J.J."/>
            <person name="Gamble T."/>
            <person name="Ode P.J."/>
            <person name="Paul R."/>
            <person name="Zaspel J.M."/>
        </authorList>
    </citation>
    <scope>NUCLEOTIDE SEQUENCE [LARGE SCALE GENOMIC DNA]</scope>
    <source>
        <strain evidence="1">CgM1</strain>
    </source>
</reference>
<dbReference type="AlphaFoldDB" id="A0AAV7INE8"/>
<dbReference type="EMBL" id="JAHXZJ010001119">
    <property type="protein sequence ID" value="KAH0554106.1"/>
    <property type="molecule type" value="Genomic_DNA"/>
</dbReference>
<organism evidence="1 2">
    <name type="scientific">Cotesia glomerata</name>
    <name type="common">Lepidopteran parasitic wasp</name>
    <name type="synonym">Apanteles glomeratus</name>
    <dbReference type="NCBI Taxonomy" id="32391"/>
    <lineage>
        <taxon>Eukaryota</taxon>
        <taxon>Metazoa</taxon>
        <taxon>Ecdysozoa</taxon>
        <taxon>Arthropoda</taxon>
        <taxon>Hexapoda</taxon>
        <taxon>Insecta</taxon>
        <taxon>Pterygota</taxon>
        <taxon>Neoptera</taxon>
        <taxon>Endopterygota</taxon>
        <taxon>Hymenoptera</taxon>
        <taxon>Apocrita</taxon>
        <taxon>Ichneumonoidea</taxon>
        <taxon>Braconidae</taxon>
        <taxon>Microgastrinae</taxon>
        <taxon>Cotesia</taxon>
    </lineage>
</organism>